<keyword evidence="2" id="KW-1185">Reference proteome</keyword>
<dbReference type="RefSeq" id="WP_013866139.1">
    <property type="nucleotide sequence ID" value="NC_015635.1"/>
</dbReference>
<gene>
    <name evidence="1" type="ordered locus">MLP_53130</name>
</gene>
<dbReference type="Pfam" id="PF04237">
    <property type="entry name" value="YjbR"/>
    <property type="match status" value="1"/>
</dbReference>
<dbReference type="KEGG" id="mph:MLP_53130"/>
<dbReference type="OrthoDB" id="954305at2"/>
<proteinExistence type="predicted"/>
<reference evidence="1 2" key="1">
    <citation type="submission" date="2011-05" db="EMBL/GenBank/DDBJ databases">
        <title>Whole genome sequence of Microlunatus phosphovorus NM-1.</title>
        <authorList>
            <person name="Hosoyama A."/>
            <person name="Sasaki K."/>
            <person name="Harada T."/>
            <person name="Igarashi R."/>
            <person name="Kawakoshi A."/>
            <person name="Sasagawa M."/>
            <person name="Fukada J."/>
            <person name="Nakamura S."/>
            <person name="Katano Y."/>
            <person name="Hanada S."/>
            <person name="Kamagata Y."/>
            <person name="Nakamura N."/>
            <person name="Yamazaki S."/>
            <person name="Fujita N."/>
        </authorList>
    </citation>
    <scope>NUCLEOTIDE SEQUENCE [LARGE SCALE GENOMIC DNA]</scope>
    <source>
        <strain evidence="2">ATCC 700054 / DSM 10555 / JCM 9379 / NBRC 101784 / NCIMB 13414 / VKM Ac-1990 / NM-1</strain>
    </source>
</reference>
<dbReference type="Proteomes" id="UP000007947">
    <property type="component" value="Chromosome"/>
</dbReference>
<dbReference type="InterPro" id="IPR058532">
    <property type="entry name" value="YjbR/MT2646/Rv2570-like"/>
</dbReference>
<dbReference type="Gene3D" id="3.90.1150.30">
    <property type="match status" value="1"/>
</dbReference>
<evidence type="ECO:0008006" key="3">
    <source>
        <dbReference type="Google" id="ProtNLM"/>
    </source>
</evidence>
<dbReference type="eggNOG" id="COG3801">
    <property type="taxonomic scope" value="Bacteria"/>
</dbReference>
<protein>
    <recommendedName>
        <fullName evidence="3">MmcQ/YjbR family DNA-binding protein</fullName>
    </recommendedName>
</protein>
<dbReference type="STRING" id="1032480.MLP_53130"/>
<dbReference type="AlphaFoldDB" id="F5XIT9"/>
<name>F5XIT9_MICPN</name>
<evidence type="ECO:0000313" key="2">
    <source>
        <dbReference type="Proteomes" id="UP000007947"/>
    </source>
</evidence>
<dbReference type="HOGENOM" id="CLU_138549_1_1_11"/>
<evidence type="ECO:0000313" key="1">
    <source>
        <dbReference type="EMBL" id="BAK38327.1"/>
    </source>
</evidence>
<dbReference type="InterPro" id="IPR038056">
    <property type="entry name" value="YjbR-like_sf"/>
</dbReference>
<accession>F5XIT9</accession>
<sequence length="141" mass="15484">MSTFEDVARLARALPETEETTSWGNLTWAVRSGGKAKPKGFVWERPLSKKDQAFLTAEGAEVPPNEVILGVRVDGLAEKEAVLAANPDFMFTTPHFNGYPAVLVRLDRVDEARLREVVTDAWLAVAPKKLADQFLAGETDS</sequence>
<dbReference type="SUPFAM" id="SSF142906">
    <property type="entry name" value="YjbR-like"/>
    <property type="match status" value="1"/>
</dbReference>
<organism evidence="1 2">
    <name type="scientific">Microlunatus phosphovorus (strain ATCC 700054 / DSM 10555 / JCM 9379 / NBRC 101784 / NCIMB 13414 / VKM Ac-1990 / NM-1)</name>
    <dbReference type="NCBI Taxonomy" id="1032480"/>
    <lineage>
        <taxon>Bacteria</taxon>
        <taxon>Bacillati</taxon>
        <taxon>Actinomycetota</taxon>
        <taxon>Actinomycetes</taxon>
        <taxon>Propionibacteriales</taxon>
        <taxon>Propionibacteriaceae</taxon>
        <taxon>Microlunatus</taxon>
    </lineage>
</organism>
<dbReference type="EMBL" id="AP012204">
    <property type="protein sequence ID" value="BAK38327.1"/>
    <property type="molecule type" value="Genomic_DNA"/>
</dbReference>